<dbReference type="PANTHER" id="PTHR34222:SF40">
    <property type="match status" value="1"/>
</dbReference>
<dbReference type="AlphaFoldDB" id="B9RBP0"/>
<dbReference type="EMBL" id="EQ973774">
    <property type="protein sequence ID" value="EEF50961.1"/>
    <property type="molecule type" value="Genomic_DNA"/>
</dbReference>
<proteinExistence type="predicted"/>
<keyword evidence="2" id="KW-1185">Reference proteome</keyword>
<reference evidence="2" key="1">
    <citation type="journal article" date="2010" name="Nat. Biotechnol.">
        <title>Draft genome sequence of the oilseed species Ricinus communis.</title>
        <authorList>
            <person name="Chan A.P."/>
            <person name="Crabtree J."/>
            <person name="Zhao Q."/>
            <person name="Lorenzi H."/>
            <person name="Orvis J."/>
            <person name="Puiu D."/>
            <person name="Melake-Berhan A."/>
            <person name="Jones K.M."/>
            <person name="Redman J."/>
            <person name="Chen G."/>
            <person name="Cahoon E.B."/>
            <person name="Gedil M."/>
            <person name="Stanke M."/>
            <person name="Haas B.J."/>
            <person name="Wortman J.R."/>
            <person name="Fraser-Liggett C.M."/>
            <person name="Ravel J."/>
            <person name="Rabinowicz P.D."/>
        </authorList>
    </citation>
    <scope>NUCLEOTIDE SEQUENCE [LARGE SCALE GENOMIC DNA]</scope>
    <source>
        <strain evidence="2">cv. Hale</strain>
    </source>
</reference>
<accession>B9RBP0</accession>
<sequence length="138" mass="16012">MDRRRPIKMVCSTDLHVRQEEIQKDRIYNFLAALDQIFDSIRNDLLRMKPIPGIKECFNMVQREAQRQVTMLGKRELGEGSHMAMISKTSISKTTLRAIEDAEKDKLRCSHCNGTRHTKDTYFEIHGKIEKGLFISTA</sequence>
<evidence type="ECO:0000313" key="2">
    <source>
        <dbReference type="Proteomes" id="UP000008311"/>
    </source>
</evidence>
<name>B9RBP0_RICCO</name>
<gene>
    <name evidence="1" type="ORF">RCOM_1679540</name>
</gene>
<dbReference type="InParanoid" id="B9RBP0"/>
<protein>
    <submittedName>
        <fullName evidence="1">Uncharacterized protein</fullName>
    </submittedName>
</protein>
<dbReference type="PANTHER" id="PTHR34222">
    <property type="entry name" value="GAG_PRE-INTEGRS DOMAIN-CONTAINING PROTEIN"/>
    <property type="match status" value="1"/>
</dbReference>
<dbReference type="eggNOG" id="KOG0017">
    <property type="taxonomic scope" value="Eukaryota"/>
</dbReference>
<organism evidence="1 2">
    <name type="scientific">Ricinus communis</name>
    <name type="common">Castor bean</name>
    <dbReference type="NCBI Taxonomy" id="3988"/>
    <lineage>
        <taxon>Eukaryota</taxon>
        <taxon>Viridiplantae</taxon>
        <taxon>Streptophyta</taxon>
        <taxon>Embryophyta</taxon>
        <taxon>Tracheophyta</taxon>
        <taxon>Spermatophyta</taxon>
        <taxon>Magnoliopsida</taxon>
        <taxon>eudicotyledons</taxon>
        <taxon>Gunneridae</taxon>
        <taxon>Pentapetalae</taxon>
        <taxon>rosids</taxon>
        <taxon>fabids</taxon>
        <taxon>Malpighiales</taxon>
        <taxon>Euphorbiaceae</taxon>
        <taxon>Acalyphoideae</taxon>
        <taxon>Acalypheae</taxon>
        <taxon>Ricinus</taxon>
    </lineage>
</organism>
<evidence type="ECO:0000313" key="1">
    <source>
        <dbReference type="EMBL" id="EEF50961.1"/>
    </source>
</evidence>
<dbReference type="Proteomes" id="UP000008311">
    <property type="component" value="Unassembled WGS sequence"/>
</dbReference>